<evidence type="ECO:0000256" key="3">
    <source>
        <dbReference type="ARBA" id="ARBA00022452"/>
    </source>
</evidence>
<name>A0A6C0GMN9_9BACT</name>
<evidence type="ECO:0000256" key="7">
    <source>
        <dbReference type="ARBA" id="ARBA00023237"/>
    </source>
</evidence>
<dbReference type="Pfam" id="PF07715">
    <property type="entry name" value="Plug"/>
    <property type="match status" value="1"/>
</dbReference>
<comment type="subcellular location">
    <subcellularLocation>
        <location evidence="1">Cell outer membrane</location>
        <topology evidence="1">Multi-pass membrane protein</topology>
    </subcellularLocation>
</comment>
<accession>A0A6C0GMN9</accession>
<reference evidence="9 10" key="1">
    <citation type="submission" date="2020-01" db="EMBL/GenBank/DDBJ databases">
        <authorList>
            <person name="Kim M.K."/>
        </authorList>
    </citation>
    <scope>NUCLEOTIDE SEQUENCE [LARGE SCALE GENOMIC DNA]</scope>
    <source>
        <strain evidence="9 10">172606-1</strain>
    </source>
</reference>
<dbReference type="Proteomes" id="UP000480178">
    <property type="component" value="Chromosome"/>
</dbReference>
<evidence type="ECO:0000313" key="9">
    <source>
        <dbReference type="EMBL" id="QHT68900.1"/>
    </source>
</evidence>
<proteinExistence type="predicted"/>
<dbReference type="Pfam" id="PF13715">
    <property type="entry name" value="CarbopepD_reg_2"/>
    <property type="match status" value="1"/>
</dbReference>
<keyword evidence="9" id="KW-0675">Receptor</keyword>
<sequence>MLLGITDIYGQAKLQGTILDIETQKPVVGVNILVKNTAKGTVTDQQGFYSIELPFGTYIITFSAVGYRSQSRSVTFTDDVVLDLKLVNSTQELQEVVVTGKTPDQNVKGAQMSTIQLNIQTLNKIPAVLGEADIIKAFTLQPGVTTVGEGAGGFNVRGGRVDQNLVLLDGAPVFNTSHLLGFFTSVNPDVVREATLYKGGIPAPFGGRLSSLLDIHTKSGNEEQIRTSFGVGPISSRIIVDGPLIKNKVTFLASGRVAYPNFILSLFPEQFKGNRAFYYDVNGKLQYKLNDNNTIALSAYRSTDNFKFPEDTLYTWHSNLASLHWNSALRKDLVLTVSGIHSDYKLGMEGLKEQYQFLLASSIKHQEVKTRLFYALKSRHKLEAGANAIWYTLNPGSRKPLKNSIINPQTLQKEFAREMAAYISDEFLITPAITLQAGVRYSWFGNVGPRQVYSYTQGAPRTLEAIEDSLDYQHGKFIKTYGGWEPRVSLRVGFGTQTAVKFSYNRMRQYLHLISNTTAISPVDFWKVSDSYIPPQVVDQLAVGIFNNFKSNEIETSVEAFYKDITSLVEYKNGAVLLMNPIIETALLPASGKAYGIEVSLAKNKGKLTGQLSYTYSRSLAKVQADFATESVNEGAYFPSTYDKPHNAALSSQLLLGRGWTFSTNFVYSTGRPITYPDGQYVFNNTPVIDYSKRNLDRLPDYHRLDISFTKDTRVKKDQKRYSTWIFSIYNVYSRKNPYSIYFSKVRTVTRAYQLSVLGSFIPSLTLNFYF</sequence>
<dbReference type="PANTHER" id="PTHR30069:SF29">
    <property type="entry name" value="HEMOGLOBIN AND HEMOGLOBIN-HAPTOGLOBIN-BINDING PROTEIN 1-RELATED"/>
    <property type="match status" value="1"/>
</dbReference>
<keyword evidence="5" id="KW-0732">Signal</keyword>
<organism evidence="9 10">
    <name type="scientific">Rhodocytophaga rosea</name>
    <dbReference type="NCBI Taxonomy" id="2704465"/>
    <lineage>
        <taxon>Bacteria</taxon>
        <taxon>Pseudomonadati</taxon>
        <taxon>Bacteroidota</taxon>
        <taxon>Cytophagia</taxon>
        <taxon>Cytophagales</taxon>
        <taxon>Rhodocytophagaceae</taxon>
        <taxon>Rhodocytophaga</taxon>
    </lineage>
</organism>
<dbReference type="InterPro" id="IPR037066">
    <property type="entry name" value="Plug_dom_sf"/>
</dbReference>
<dbReference type="Gene3D" id="2.40.170.20">
    <property type="entry name" value="TonB-dependent receptor, beta-barrel domain"/>
    <property type="match status" value="1"/>
</dbReference>
<dbReference type="Gene3D" id="2.170.130.10">
    <property type="entry name" value="TonB-dependent receptor, plug domain"/>
    <property type="match status" value="1"/>
</dbReference>
<dbReference type="SUPFAM" id="SSF49464">
    <property type="entry name" value="Carboxypeptidase regulatory domain-like"/>
    <property type="match status" value="1"/>
</dbReference>
<keyword evidence="7" id="KW-0998">Cell outer membrane</keyword>
<dbReference type="SUPFAM" id="SSF56935">
    <property type="entry name" value="Porins"/>
    <property type="match status" value="1"/>
</dbReference>
<dbReference type="GO" id="GO:0009279">
    <property type="term" value="C:cell outer membrane"/>
    <property type="evidence" value="ECO:0007669"/>
    <property type="project" value="UniProtKB-SubCell"/>
</dbReference>
<dbReference type="PANTHER" id="PTHR30069">
    <property type="entry name" value="TONB-DEPENDENT OUTER MEMBRANE RECEPTOR"/>
    <property type="match status" value="1"/>
</dbReference>
<evidence type="ECO:0000256" key="4">
    <source>
        <dbReference type="ARBA" id="ARBA00022692"/>
    </source>
</evidence>
<dbReference type="GO" id="GO:0015344">
    <property type="term" value="F:siderophore uptake transmembrane transporter activity"/>
    <property type="evidence" value="ECO:0007669"/>
    <property type="project" value="TreeGrafter"/>
</dbReference>
<dbReference type="InterPro" id="IPR039426">
    <property type="entry name" value="TonB-dep_rcpt-like"/>
</dbReference>
<evidence type="ECO:0000259" key="8">
    <source>
        <dbReference type="Pfam" id="PF07715"/>
    </source>
</evidence>
<dbReference type="InterPro" id="IPR036942">
    <property type="entry name" value="Beta-barrel_TonB_sf"/>
</dbReference>
<gene>
    <name evidence="9" type="ORF">GXP67_20720</name>
</gene>
<evidence type="ECO:0000256" key="6">
    <source>
        <dbReference type="ARBA" id="ARBA00023136"/>
    </source>
</evidence>
<dbReference type="EMBL" id="CP048222">
    <property type="protein sequence ID" value="QHT68900.1"/>
    <property type="molecule type" value="Genomic_DNA"/>
</dbReference>
<evidence type="ECO:0000313" key="10">
    <source>
        <dbReference type="Proteomes" id="UP000480178"/>
    </source>
</evidence>
<keyword evidence="2" id="KW-0813">Transport</keyword>
<dbReference type="AlphaFoldDB" id="A0A6C0GMN9"/>
<keyword evidence="10" id="KW-1185">Reference proteome</keyword>
<dbReference type="KEGG" id="rhoz:GXP67_20720"/>
<dbReference type="InterPro" id="IPR008969">
    <property type="entry name" value="CarboxyPept-like_regulatory"/>
</dbReference>
<protein>
    <submittedName>
        <fullName evidence="9">TonB-dependent receptor</fullName>
    </submittedName>
</protein>
<evidence type="ECO:0000256" key="5">
    <source>
        <dbReference type="ARBA" id="ARBA00022729"/>
    </source>
</evidence>
<evidence type="ECO:0000256" key="1">
    <source>
        <dbReference type="ARBA" id="ARBA00004571"/>
    </source>
</evidence>
<dbReference type="Gene3D" id="2.60.40.1120">
    <property type="entry name" value="Carboxypeptidase-like, regulatory domain"/>
    <property type="match status" value="1"/>
</dbReference>
<dbReference type="InterPro" id="IPR012910">
    <property type="entry name" value="Plug_dom"/>
</dbReference>
<feature type="domain" description="TonB-dependent receptor plug" evidence="8">
    <location>
        <begin position="130"/>
        <end position="207"/>
    </location>
</feature>
<keyword evidence="4" id="KW-0812">Transmembrane</keyword>
<dbReference type="GO" id="GO:0044718">
    <property type="term" value="P:siderophore transmembrane transport"/>
    <property type="evidence" value="ECO:0007669"/>
    <property type="project" value="TreeGrafter"/>
</dbReference>
<keyword evidence="6" id="KW-0472">Membrane</keyword>
<evidence type="ECO:0000256" key="2">
    <source>
        <dbReference type="ARBA" id="ARBA00022448"/>
    </source>
</evidence>
<keyword evidence="3" id="KW-1134">Transmembrane beta strand</keyword>